<evidence type="ECO:0000313" key="2">
    <source>
        <dbReference type="Proteomes" id="UP000240042"/>
    </source>
</evidence>
<dbReference type="STRING" id="34097.SAMN02745150_01169"/>
<proteinExistence type="predicted"/>
<dbReference type="EMBL" id="FOKY01000015">
    <property type="protein sequence ID" value="SFB88172.1"/>
    <property type="molecule type" value="Genomic_DNA"/>
</dbReference>
<reference evidence="2" key="1">
    <citation type="submission" date="2016-10" db="EMBL/GenBank/DDBJ databases">
        <authorList>
            <person name="Varghese N."/>
            <person name="Submissions S."/>
        </authorList>
    </citation>
    <scope>NUCLEOTIDE SEQUENCE [LARGE SCALE GENOMIC DNA]</scope>
    <source>
        <strain evidence="2">ATCC 43811</strain>
    </source>
</reference>
<accession>A0A1I1ENE8</accession>
<protein>
    <submittedName>
        <fullName evidence="1">Uncharacterized protein</fullName>
    </submittedName>
</protein>
<sequence length="84" mass="9928">MTVKELRMYLVNQPQNMVVMFREPGSSLLSPLNEKNFVFLELRGTQDGRNHWSAGKVFSLSERYYLQEKRKKEKETSNDGEQEE</sequence>
<organism evidence="1 2">
    <name type="scientific">Brevinema andersonii</name>
    <dbReference type="NCBI Taxonomy" id="34097"/>
    <lineage>
        <taxon>Bacteria</taxon>
        <taxon>Pseudomonadati</taxon>
        <taxon>Spirochaetota</taxon>
        <taxon>Spirochaetia</taxon>
        <taxon>Brevinematales</taxon>
        <taxon>Brevinemataceae</taxon>
        <taxon>Brevinema</taxon>
    </lineage>
</organism>
<evidence type="ECO:0000313" key="1">
    <source>
        <dbReference type="EMBL" id="SFB88172.1"/>
    </source>
</evidence>
<keyword evidence="2" id="KW-1185">Reference proteome</keyword>
<dbReference type="Proteomes" id="UP000240042">
    <property type="component" value="Unassembled WGS sequence"/>
</dbReference>
<dbReference type="AlphaFoldDB" id="A0A1I1ENE8"/>
<name>A0A1I1ENE8_BREAD</name>
<gene>
    <name evidence="1" type="ORF">SAMN02745150_01169</name>
</gene>
<dbReference type="RefSeq" id="WP_143280438.1">
    <property type="nucleotide sequence ID" value="NZ_FOKY01000015.1"/>
</dbReference>